<evidence type="ECO:0000313" key="1">
    <source>
        <dbReference type="EMBL" id="KAF8564377.1"/>
    </source>
</evidence>
<gene>
    <name evidence="1" type="ORF">P879_11056</name>
</gene>
<organism evidence="1 2">
    <name type="scientific">Paragonimus westermani</name>
    <dbReference type="NCBI Taxonomy" id="34504"/>
    <lineage>
        <taxon>Eukaryota</taxon>
        <taxon>Metazoa</taxon>
        <taxon>Spiralia</taxon>
        <taxon>Lophotrochozoa</taxon>
        <taxon>Platyhelminthes</taxon>
        <taxon>Trematoda</taxon>
        <taxon>Digenea</taxon>
        <taxon>Plagiorchiida</taxon>
        <taxon>Troglotremata</taxon>
        <taxon>Troglotrematidae</taxon>
        <taxon>Paragonimus</taxon>
    </lineage>
</organism>
<sequence length="134" mass="15979">KHQLILDVRAKGSVETNIYLQIPLTPSPARHLAYSLNVMERMVCQNIWDDIIMDFLGYDDPADEFRIRGTLYPLWRFRHMETRRRKLPVTVVLWSKRYTDLFFVGYGLRELFILIKKYTHPHLAFVNIHTCVTI</sequence>
<dbReference type="EMBL" id="JTDF01008868">
    <property type="protein sequence ID" value="KAF8564377.1"/>
    <property type="molecule type" value="Genomic_DNA"/>
</dbReference>
<accession>A0A8T0DCC0</accession>
<dbReference type="OrthoDB" id="6247618at2759"/>
<comment type="caution">
    <text evidence="1">The sequence shown here is derived from an EMBL/GenBank/DDBJ whole genome shotgun (WGS) entry which is preliminary data.</text>
</comment>
<evidence type="ECO:0000313" key="2">
    <source>
        <dbReference type="Proteomes" id="UP000699462"/>
    </source>
</evidence>
<proteinExistence type="predicted"/>
<reference evidence="1 2" key="1">
    <citation type="submission" date="2019-07" db="EMBL/GenBank/DDBJ databases">
        <title>Annotation for the trematode Paragonimus westermani.</title>
        <authorList>
            <person name="Choi Y.-J."/>
        </authorList>
    </citation>
    <scope>NUCLEOTIDE SEQUENCE [LARGE SCALE GENOMIC DNA]</scope>
    <source>
        <strain evidence="1">180907_Pwestermani</strain>
    </source>
</reference>
<protein>
    <submittedName>
        <fullName evidence="1">Uncharacterized protein</fullName>
    </submittedName>
</protein>
<keyword evidence="2" id="KW-1185">Reference proteome</keyword>
<dbReference type="AlphaFoldDB" id="A0A8T0DCC0"/>
<name>A0A8T0DCC0_9TREM</name>
<dbReference type="Proteomes" id="UP000699462">
    <property type="component" value="Unassembled WGS sequence"/>
</dbReference>
<feature type="non-terminal residue" evidence="1">
    <location>
        <position position="134"/>
    </location>
</feature>